<feature type="region of interest" description="Disordered" evidence="1">
    <location>
        <begin position="375"/>
        <end position="409"/>
    </location>
</feature>
<dbReference type="RefSeq" id="XP_013421436.1">
    <property type="nucleotide sequence ID" value="XM_013565982.1"/>
</dbReference>
<feature type="compositionally biased region" description="Polar residues" evidence="1">
    <location>
        <begin position="211"/>
        <end position="220"/>
    </location>
</feature>
<feature type="region of interest" description="Disordered" evidence="1">
    <location>
        <begin position="288"/>
        <end position="336"/>
    </location>
</feature>
<keyword evidence="2" id="KW-1185">Reference proteome</keyword>
<feature type="compositionally biased region" description="Low complexity" evidence="1">
    <location>
        <begin position="853"/>
        <end position="862"/>
    </location>
</feature>
<dbReference type="RefSeq" id="XP_013421435.1">
    <property type="nucleotide sequence ID" value="XM_013565981.1"/>
</dbReference>
<feature type="compositionally biased region" description="Basic and acidic residues" evidence="1">
    <location>
        <begin position="440"/>
        <end position="461"/>
    </location>
</feature>
<feature type="compositionally biased region" description="Basic residues" evidence="1">
    <location>
        <begin position="198"/>
        <end position="210"/>
    </location>
</feature>
<evidence type="ECO:0000313" key="4">
    <source>
        <dbReference type="RefSeq" id="XP_013421436.1"/>
    </source>
</evidence>
<feature type="compositionally biased region" description="Polar residues" evidence="1">
    <location>
        <begin position="737"/>
        <end position="755"/>
    </location>
</feature>
<feature type="compositionally biased region" description="Low complexity" evidence="1">
    <location>
        <begin position="834"/>
        <end position="845"/>
    </location>
</feature>
<feature type="compositionally biased region" description="Polar residues" evidence="1">
    <location>
        <begin position="502"/>
        <end position="511"/>
    </location>
</feature>
<protein>
    <submittedName>
        <fullName evidence="3 4">Muscle M-line assembly protein unc-89-like isoform X1</fullName>
    </submittedName>
</protein>
<feature type="compositionally biased region" description="Basic and acidic residues" evidence="1">
    <location>
        <begin position="390"/>
        <end position="402"/>
    </location>
</feature>
<feature type="compositionally biased region" description="Basic and acidic residues" evidence="1">
    <location>
        <begin position="476"/>
        <end position="490"/>
    </location>
</feature>
<feature type="compositionally biased region" description="Basic and acidic residues" evidence="1">
    <location>
        <begin position="802"/>
        <end position="814"/>
    </location>
</feature>
<feature type="compositionally biased region" description="Basic and acidic residues" evidence="1">
    <location>
        <begin position="243"/>
        <end position="275"/>
    </location>
</feature>
<sequence length="985" mass="108519">MASGGEEGDAVGKQSEDEDKPQDTTQASDGKQEGKKRKFKPLKAMRRFFMGRKRSKTSDDQAVSIVAVRSAKSTSELLHVKAGEERPVTLAGNLSLSADSIFSPDQKKTSEVRDLKEAALSLEALNTQAINLKRTGHSTSRRSLGSMDSSEDDIEEFYHLPKPAFSPAKKESSEDGIQAKDVDLDAVKQTSALGNVAARHKMAIRPKSRRASSQFRSPQKSEPRPATPVLPSVNEEPPPKSSPKREHKEEKKTAKKFKDETDSKEKQDKEKDRVVAMETVPVISITAASPESVFERSTEESKVSTETKPVVEQPEAKQAAKKEEENMETDDVVLPKPASSVVGGGILLQDAKPPPPLLLGQADNYVQDHEAVEESLKNEKETVTTQVNHGDSEDIDHAKKETCEDEKEQPMEIEIVETIQPEKTERDIVIEPAAVEVEVVELKTPDITEKTEAPQPKERSPRGSMRAPYDNVVIIPREKDKEESQPDKSPARRRFQDRRSRTVPTSNTQSEEITKALGKRQSMHEEEEEQEKDSKQPSPKPLERFAHLKKKSPSEPTKSVVVIKHAKAVVTPGMVSSPEQTPEGSTAEPEKAPPKISASQSVSVKPPTPSVKPGRHTVQEKVDTANTDPPWVAMAKKREKLRQQQQQQQDGSSDGQTTSLGDGKAEEDPDTSKDADEKPQPVSFRHSLKQWQGKTVGSEHEKPAAKSSFKRETSPVKQPSQKDATQPEFGVAKQPELTKTSPFKQSLNKTRSSSLTEEKPELARASPFKQSLNKTKSTNETESKPEITRASPFKQSFSKTKSNPEVEEKPDSEAKTPLLVTLKQTEPRGKTIFTSSTGETPPTTESKPEPKKVVSPFKVSVKTTAGVTSPARQSSVKQDSEKENKDQPEERKFGSPLRRSLKQDSGPAPSKPAKPDVILRGKPAEPVINIEIIEKTPPKPKLAPVSSTKPSSDTTPPEKCSESAAVSRKSRVLDLVKNFQKLEVT</sequence>
<feature type="compositionally biased region" description="Basic residues" evidence="1">
    <location>
        <begin position="34"/>
        <end position="43"/>
    </location>
</feature>
<feature type="compositionally biased region" description="Low complexity" evidence="1">
    <location>
        <begin position="643"/>
        <end position="656"/>
    </location>
</feature>
<dbReference type="Proteomes" id="UP000085678">
    <property type="component" value="Unplaced"/>
</dbReference>
<feature type="region of interest" description="Disordered" evidence="1">
    <location>
        <begin position="439"/>
        <end position="969"/>
    </location>
</feature>
<dbReference type="AlphaFoldDB" id="A0A1S3KFL8"/>
<dbReference type="KEGG" id="lak:106181564"/>
<feature type="region of interest" description="Disordered" evidence="1">
    <location>
        <begin position="133"/>
        <end position="276"/>
    </location>
</feature>
<evidence type="ECO:0000313" key="2">
    <source>
        <dbReference type="Proteomes" id="UP000085678"/>
    </source>
</evidence>
<proteinExistence type="predicted"/>
<reference evidence="3 4" key="1">
    <citation type="submission" date="2025-04" db="UniProtKB">
        <authorList>
            <consortium name="RefSeq"/>
        </authorList>
    </citation>
    <scope>IDENTIFICATION</scope>
    <source>
        <tissue evidence="3 4">Gonads</tissue>
    </source>
</reference>
<dbReference type="STRING" id="7574.A0A1S3KFL8"/>
<feature type="compositionally biased region" description="Basic and acidic residues" evidence="1">
    <location>
        <begin position="663"/>
        <end position="679"/>
    </location>
</feature>
<evidence type="ECO:0000256" key="1">
    <source>
        <dbReference type="SAM" id="MobiDB-lite"/>
    </source>
</evidence>
<accession>A0A1S3KFL8</accession>
<dbReference type="GeneID" id="106181564"/>
<feature type="compositionally biased region" description="Basic and acidic residues" evidence="1">
    <location>
        <begin position="314"/>
        <end position="324"/>
    </location>
</feature>
<name>A0A1S3KFL8_LINAN</name>
<feature type="compositionally biased region" description="Basic and acidic residues" evidence="1">
    <location>
        <begin position="697"/>
        <end position="714"/>
    </location>
</feature>
<feature type="compositionally biased region" description="Basic and acidic residues" evidence="1">
    <location>
        <begin position="913"/>
        <end position="923"/>
    </location>
</feature>
<feature type="compositionally biased region" description="Basic and acidic residues" evidence="1">
    <location>
        <begin position="293"/>
        <end position="305"/>
    </location>
</feature>
<dbReference type="OrthoDB" id="6621371at2759"/>
<feature type="region of interest" description="Disordered" evidence="1">
    <location>
        <begin position="1"/>
        <end position="43"/>
    </location>
</feature>
<organism evidence="2 3">
    <name type="scientific">Lingula anatina</name>
    <name type="common">Brachiopod</name>
    <name type="synonym">Lingula unguis</name>
    <dbReference type="NCBI Taxonomy" id="7574"/>
    <lineage>
        <taxon>Eukaryota</taxon>
        <taxon>Metazoa</taxon>
        <taxon>Spiralia</taxon>
        <taxon>Lophotrochozoa</taxon>
        <taxon>Brachiopoda</taxon>
        <taxon>Linguliformea</taxon>
        <taxon>Lingulata</taxon>
        <taxon>Lingulida</taxon>
        <taxon>Linguloidea</taxon>
        <taxon>Lingulidae</taxon>
        <taxon>Lingula</taxon>
    </lineage>
</organism>
<feature type="compositionally biased region" description="Basic and acidic residues" evidence="1">
    <location>
        <begin position="878"/>
        <end position="893"/>
    </location>
</feature>
<gene>
    <name evidence="3 4" type="primary">LOC106181564</name>
</gene>
<feature type="compositionally biased region" description="Basic and acidic residues" evidence="1">
    <location>
        <begin position="168"/>
        <end position="186"/>
    </location>
</feature>
<evidence type="ECO:0000313" key="3">
    <source>
        <dbReference type="RefSeq" id="XP_013421435.1"/>
    </source>
</evidence>
<feature type="compositionally biased region" description="Polar residues" evidence="1">
    <location>
        <begin position="863"/>
        <end position="877"/>
    </location>
</feature>
<feature type="compositionally biased region" description="Basic and acidic residues" evidence="1">
    <location>
        <begin position="777"/>
        <end position="787"/>
    </location>
</feature>
<feature type="compositionally biased region" description="Polar residues" evidence="1">
    <location>
        <begin position="715"/>
        <end position="724"/>
    </location>
</feature>
<dbReference type="OMA" id="YKLKRQN"/>
<feature type="compositionally biased region" description="Low complexity" evidence="1">
    <location>
        <begin position="944"/>
        <end position="957"/>
    </location>
</feature>